<keyword evidence="1" id="KW-0472">Membrane</keyword>
<feature type="transmembrane region" description="Helical" evidence="1">
    <location>
        <begin position="155"/>
        <end position="172"/>
    </location>
</feature>
<dbReference type="Proteomes" id="UP000550501">
    <property type="component" value="Unassembled WGS sequence"/>
</dbReference>
<keyword evidence="3" id="KW-1185">Reference proteome</keyword>
<feature type="transmembrane region" description="Helical" evidence="1">
    <location>
        <begin position="96"/>
        <end position="119"/>
    </location>
</feature>
<reference evidence="2 3" key="1">
    <citation type="submission" date="2020-08" db="EMBL/GenBank/DDBJ databases">
        <title>The Agave Microbiome: Exploring the role of microbial communities in plant adaptations to desert environments.</title>
        <authorList>
            <person name="Partida-Martinez L.P."/>
        </authorList>
    </citation>
    <scope>NUCLEOTIDE SEQUENCE [LARGE SCALE GENOMIC DNA]</scope>
    <source>
        <strain evidence="2 3">AT2.18</strain>
    </source>
</reference>
<feature type="transmembrane region" description="Helical" evidence="1">
    <location>
        <begin position="225"/>
        <end position="243"/>
    </location>
</feature>
<feature type="transmembrane region" description="Helical" evidence="1">
    <location>
        <begin position="125"/>
        <end position="148"/>
    </location>
</feature>
<gene>
    <name evidence="2" type="ORF">FHR72_004933</name>
</gene>
<feature type="transmembrane region" description="Helical" evidence="1">
    <location>
        <begin position="178"/>
        <end position="195"/>
    </location>
</feature>
<name>A0A839QF74_MYCIR</name>
<evidence type="ECO:0000313" key="3">
    <source>
        <dbReference type="Proteomes" id="UP000550501"/>
    </source>
</evidence>
<organism evidence="2 3">
    <name type="scientific">Mycolicibacterium iranicum</name>
    <name type="common">Mycobacterium iranicum</name>
    <dbReference type="NCBI Taxonomy" id="912594"/>
    <lineage>
        <taxon>Bacteria</taxon>
        <taxon>Bacillati</taxon>
        <taxon>Actinomycetota</taxon>
        <taxon>Actinomycetes</taxon>
        <taxon>Mycobacteriales</taxon>
        <taxon>Mycobacteriaceae</taxon>
        <taxon>Mycolicibacterium</taxon>
    </lineage>
</organism>
<dbReference type="EMBL" id="JACHVU010000017">
    <property type="protein sequence ID" value="MBB2993424.1"/>
    <property type="molecule type" value="Genomic_DNA"/>
</dbReference>
<evidence type="ECO:0000256" key="1">
    <source>
        <dbReference type="SAM" id="Phobius"/>
    </source>
</evidence>
<keyword evidence="1" id="KW-1133">Transmembrane helix</keyword>
<evidence type="ECO:0000313" key="2">
    <source>
        <dbReference type="EMBL" id="MBB2993424.1"/>
    </source>
</evidence>
<feature type="transmembrane region" description="Helical" evidence="1">
    <location>
        <begin position="71"/>
        <end position="89"/>
    </location>
</feature>
<accession>A0A839QF74</accession>
<evidence type="ECO:0008006" key="4">
    <source>
        <dbReference type="Google" id="ProtNLM"/>
    </source>
</evidence>
<dbReference type="InterPro" id="IPR046862">
    <property type="entry name" value="Rhomboid_2"/>
</dbReference>
<keyword evidence="1" id="KW-0812">Transmembrane</keyword>
<feature type="transmembrane region" description="Helical" evidence="1">
    <location>
        <begin position="202"/>
        <end position="219"/>
    </location>
</feature>
<dbReference type="Pfam" id="PF20401">
    <property type="entry name" value="Rhomboid_2"/>
    <property type="match status" value="1"/>
</dbReference>
<comment type="caution">
    <text evidence="2">The sequence shown here is derived from an EMBL/GenBank/DDBJ whole genome shotgun (WGS) entry which is preliminary data.</text>
</comment>
<protein>
    <recommendedName>
        <fullName evidence="4">Transmembrane protein</fullName>
    </recommendedName>
</protein>
<dbReference type="RefSeq" id="WP_311736243.1">
    <property type="nucleotide sequence ID" value="NZ_JACHVU010000017.1"/>
</dbReference>
<sequence>MSSGWLARVWSLRVTLGYALLVGAVSWAMVQMTPGVQAAVIRHASTNLHNLGHGRIGTLLGSAFVADAGPVYLWLPGLMCLLAAVELAWGSLRAVISIVAGHVGASLIVAAGLVAALRWGWVAPAVVHASDVGISYVAMAALGALTAAVPRRWRAAWTGWWVAAAIMVVASGPDFTDVGHVVALTLGMAVSARFGHSRPWTVPRVVVSVLGAAFGFMVLTEGAAMPFTAAWGVLGAVAGLGLLRPRARSVSG</sequence>
<dbReference type="AlphaFoldDB" id="A0A839QF74"/>
<proteinExistence type="predicted"/>